<evidence type="ECO:0000256" key="1">
    <source>
        <dbReference type="ARBA" id="ARBA00001946"/>
    </source>
</evidence>
<evidence type="ECO:0000256" key="6">
    <source>
        <dbReference type="ARBA" id="ARBA00015850"/>
    </source>
</evidence>
<keyword evidence="7 19" id="KW-1003">Cell membrane</keyword>
<evidence type="ECO:0000256" key="5">
    <source>
        <dbReference type="ARBA" id="ARBA00013200"/>
    </source>
</evidence>
<feature type="region of interest" description="Disordered" evidence="20">
    <location>
        <begin position="11"/>
        <end position="37"/>
    </location>
</feature>
<protein>
    <recommendedName>
        <fullName evidence="6 19">Adenosylcobinamide-GDP ribazoletransferase</fullName>
        <ecNumber evidence="5 19">2.7.8.26</ecNumber>
    </recommendedName>
    <alternativeName>
        <fullName evidence="16 19">Cobalamin synthase</fullName>
    </alternativeName>
    <alternativeName>
        <fullName evidence="15 19">Cobalamin-5'-phosphate synthase</fullName>
    </alternativeName>
</protein>
<keyword evidence="9 19" id="KW-0808">Transferase</keyword>
<dbReference type="GO" id="GO:0005886">
    <property type="term" value="C:plasma membrane"/>
    <property type="evidence" value="ECO:0007669"/>
    <property type="project" value="UniProtKB-SubCell"/>
</dbReference>
<name>A0A2R4MGG5_9HYPH</name>
<evidence type="ECO:0000256" key="14">
    <source>
        <dbReference type="ARBA" id="ARBA00025228"/>
    </source>
</evidence>
<evidence type="ECO:0000256" key="16">
    <source>
        <dbReference type="ARBA" id="ARBA00032853"/>
    </source>
</evidence>
<dbReference type="AlphaFoldDB" id="A0A2R4MGG5"/>
<dbReference type="HAMAP" id="MF_00719">
    <property type="entry name" value="CobS"/>
    <property type="match status" value="1"/>
</dbReference>
<evidence type="ECO:0000256" key="9">
    <source>
        <dbReference type="ARBA" id="ARBA00022679"/>
    </source>
</evidence>
<evidence type="ECO:0000256" key="10">
    <source>
        <dbReference type="ARBA" id="ARBA00022692"/>
    </source>
</evidence>
<evidence type="ECO:0000256" key="20">
    <source>
        <dbReference type="SAM" id="MobiDB-lite"/>
    </source>
</evidence>
<comment type="subcellular location">
    <subcellularLocation>
        <location evidence="2 19">Cell membrane</location>
        <topology evidence="2 19">Multi-pass membrane protein</topology>
    </subcellularLocation>
</comment>
<dbReference type="PANTHER" id="PTHR34148">
    <property type="entry name" value="ADENOSYLCOBINAMIDE-GDP RIBAZOLETRANSFERASE"/>
    <property type="match status" value="1"/>
</dbReference>
<evidence type="ECO:0000256" key="18">
    <source>
        <dbReference type="ARBA" id="ARBA00049504"/>
    </source>
</evidence>
<comment type="pathway">
    <text evidence="3 19">Cofactor biosynthesis; adenosylcobalamin biosynthesis; adenosylcobalamin from cob(II)yrinate a,c-diamide: step 7/7.</text>
</comment>
<evidence type="ECO:0000256" key="8">
    <source>
        <dbReference type="ARBA" id="ARBA00022573"/>
    </source>
</evidence>
<evidence type="ECO:0000256" key="7">
    <source>
        <dbReference type="ARBA" id="ARBA00022475"/>
    </source>
</evidence>
<keyword evidence="11 19" id="KW-0460">Magnesium</keyword>
<dbReference type="Proteomes" id="UP000258927">
    <property type="component" value="Chromosome"/>
</dbReference>
<keyword evidence="22" id="KW-1185">Reference proteome</keyword>
<keyword evidence="8 19" id="KW-0169">Cobalamin biosynthesis</keyword>
<dbReference type="PANTHER" id="PTHR34148:SF1">
    <property type="entry name" value="ADENOSYLCOBINAMIDE-GDP RIBAZOLETRANSFERASE"/>
    <property type="match status" value="1"/>
</dbReference>
<accession>A0A2R4MGG5</accession>
<keyword evidence="12 19" id="KW-1133">Transmembrane helix</keyword>
<dbReference type="EMBL" id="CP021330">
    <property type="protein sequence ID" value="AVX05053.1"/>
    <property type="molecule type" value="Genomic_DNA"/>
</dbReference>
<sequence length="292" mass="30740">MDVPFYPTFKEKQLTSTPPPHANPINDNDDGAAPPPPKRLSAADAIVMGMRFYSRLPTGDSPHLPLYFGKMIQFLPISSLIIGVFPALTILLLGAFGVQSLFVATLAIAMSAVITGAMAEDAFGDAMDGLFGGHDVARRLEIMKDSRHGTYGVLGLIAPFMLRVITLGTLIAMSPVAAALLWLASAMIARQTAPIVAVILPPARSDGASAGAGILSKRDFMSGLVPALILFCLLVWLFAGPIALFLALVLGAGLSAFWVNLLKRFLGGQTGDTIGALQLLLEIAALSAFILI</sequence>
<feature type="transmembrane region" description="Helical" evidence="19">
    <location>
        <begin position="151"/>
        <end position="173"/>
    </location>
</feature>
<dbReference type="GO" id="GO:0008818">
    <property type="term" value="F:cobalamin 5'-phosphate synthase activity"/>
    <property type="evidence" value="ECO:0007669"/>
    <property type="project" value="UniProtKB-UniRule"/>
</dbReference>
<dbReference type="UniPathway" id="UPA00148">
    <property type="reaction ID" value="UER00238"/>
</dbReference>
<evidence type="ECO:0000256" key="19">
    <source>
        <dbReference type="HAMAP-Rule" id="MF_00719"/>
    </source>
</evidence>
<evidence type="ECO:0000256" key="17">
    <source>
        <dbReference type="ARBA" id="ARBA00048623"/>
    </source>
</evidence>
<comment type="similarity">
    <text evidence="4 19">Belongs to the CobS family.</text>
</comment>
<dbReference type="EC" id="2.7.8.26" evidence="5 19"/>
<comment type="function">
    <text evidence="14 19">Joins adenosylcobinamide-GDP and alpha-ribazole to generate adenosylcobalamin (Ado-cobalamin). Also synthesizes adenosylcobalamin 5'-phosphate from adenosylcobinamide-GDP and alpha-ribazole 5'-phosphate.</text>
</comment>
<dbReference type="GO" id="GO:0051073">
    <property type="term" value="F:adenosylcobinamide-GDP ribazoletransferase activity"/>
    <property type="evidence" value="ECO:0007669"/>
    <property type="project" value="UniProtKB-UniRule"/>
</dbReference>
<feature type="transmembrane region" description="Helical" evidence="19">
    <location>
        <begin position="101"/>
        <end position="119"/>
    </location>
</feature>
<organism evidence="21 22">
    <name type="scientific">Maritalea myrionectae</name>
    <dbReference type="NCBI Taxonomy" id="454601"/>
    <lineage>
        <taxon>Bacteria</taxon>
        <taxon>Pseudomonadati</taxon>
        <taxon>Pseudomonadota</taxon>
        <taxon>Alphaproteobacteria</taxon>
        <taxon>Hyphomicrobiales</taxon>
        <taxon>Devosiaceae</taxon>
        <taxon>Maritalea</taxon>
    </lineage>
</organism>
<dbReference type="KEGG" id="mmyr:MXMO3_02541"/>
<feature type="transmembrane region" description="Helical" evidence="19">
    <location>
        <begin position="74"/>
        <end position="95"/>
    </location>
</feature>
<keyword evidence="10 19" id="KW-0812">Transmembrane</keyword>
<feature type="transmembrane region" description="Helical" evidence="19">
    <location>
        <begin position="244"/>
        <end position="262"/>
    </location>
</feature>
<evidence type="ECO:0000256" key="11">
    <source>
        <dbReference type="ARBA" id="ARBA00022842"/>
    </source>
</evidence>
<dbReference type="GO" id="GO:0009236">
    <property type="term" value="P:cobalamin biosynthetic process"/>
    <property type="evidence" value="ECO:0007669"/>
    <property type="project" value="UniProtKB-UniRule"/>
</dbReference>
<evidence type="ECO:0000256" key="15">
    <source>
        <dbReference type="ARBA" id="ARBA00032605"/>
    </source>
</evidence>
<comment type="catalytic activity">
    <reaction evidence="17 19">
        <text>alpha-ribazole + adenosylcob(III)inamide-GDP = adenosylcob(III)alamin + GMP + H(+)</text>
        <dbReference type="Rhea" id="RHEA:16049"/>
        <dbReference type="ChEBI" id="CHEBI:10329"/>
        <dbReference type="ChEBI" id="CHEBI:15378"/>
        <dbReference type="ChEBI" id="CHEBI:18408"/>
        <dbReference type="ChEBI" id="CHEBI:58115"/>
        <dbReference type="ChEBI" id="CHEBI:60487"/>
        <dbReference type="EC" id="2.7.8.26"/>
    </reaction>
</comment>
<evidence type="ECO:0000256" key="4">
    <source>
        <dbReference type="ARBA" id="ARBA00010561"/>
    </source>
</evidence>
<evidence type="ECO:0000256" key="13">
    <source>
        <dbReference type="ARBA" id="ARBA00023136"/>
    </source>
</evidence>
<comment type="cofactor">
    <cofactor evidence="1 19">
        <name>Mg(2+)</name>
        <dbReference type="ChEBI" id="CHEBI:18420"/>
    </cofactor>
</comment>
<evidence type="ECO:0000313" key="22">
    <source>
        <dbReference type="Proteomes" id="UP000258927"/>
    </source>
</evidence>
<gene>
    <name evidence="19" type="primary">cobS</name>
    <name evidence="21" type="ORF">MXMO3_02541</name>
</gene>
<keyword evidence="13 19" id="KW-0472">Membrane</keyword>
<proteinExistence type="inferred from homology"/>
<feature type="transmembrane region" description="Helical" evidence="19">
    <location>
        <begin position="274"/>
        <end position="291"/>
    </location>
</feature>
<evidence type="ECO:0000256" key="2">
    <source>
        <dbReference type="ARBA" id="ARBA00004651"/>
    </source>
</evidence>
<evidence type="ECO:0000313" key="21">
    <source>
        <dbReference type="EMBL" id="AVX05053.1"/>
    </source>
</evidence>
<evidence type="ECO:0000256" key="3">
    <source>
        <dbReference type="ARBA" id="ARBA00004663"/>
    </source>
</evidence>
<comment type="catalytic activity">
    <reaction evidence="18 19">
        <text>alpha-ribazole 5'-phosphate + adenosylcob(III)inamide-GDP = adenosylcob(III)alamin 5'-phosphate + GMP + H(+)</text>
        <dbReference type="Rhea" id="RHEA:23560"/>
        <dbReference type="ChEBI" id="CHEBI:15378"/>
        <dbReference type="ChEBI" id="CHEBI:57918"/>
        <dbReference type="ChEBI" id="CHEBI:58115"/>
        <dbReference type="ChEBI" id="CHEBI:60487"/>
        <dbReference type="ChEBI" id="CHEBI:60493"/>
        <dbReference type="EC" id="2.7.8.26"/>
    </reaction>
</comment>
<dbReference type="STRING" id="1122213.GCA_000423365_00178"/>
<dbReference type="InterPro" id="IPR003805">
    <property type="entry name" value="CobS"/>
</dbReference>
<dbReference type="Pfam" id="PF02654">
    <property type="entry name" value="CobS"/>
    <property type="match status" value="1"/>
</dbReference>
<reference evidence="21 22" key="1">
    <citation type="submission" date="2017-05" db="EMBL/GenBank/DDBJ databases">
        <title>Genome Analysis of Maritalea myrionectae HL2708#5.</title>
        <authorList>
            <consortium name="Cotde Inc.-PKNU"/>
            <person name="Jang D."/>
            <person name="Oh H.-M."/>
        </authorList>
    </citation>
    <scope>NUCLEOTIDE SEQUENCE [LARGE SCALE GENOMIC DNA]</scope>
    <source>
        <strain evidence="21 22">HL2708#5</strain>
    </source>
</reference>
<evidence type="ECO:0000256" key="12">
    <source>
        <dbReference type="ARBA" id="ARBA00022989"/>
    </source>
</evidence>